<evidence type="ECO:0000313" key="2">
    <source>
        <dbReference type="Proteomes" id="UP000276215"/>
    </source>
</evidence>
<dbReference type="Proteomes" id="UP000276215">
    <property type="component" value="Unassembled WGS sequence"/>
</dbReference>
<accession>A0A3N4JNF4</accession>
<dbReference type="AlphaFoldDB" id="A0A3N4JNF4"/>
<reference evidence="1 2" key="1">
    <citation type="journal article" date="2018" name="Nat. Ecol. Evol.">
        <title>Pezizomycetes genomes reveal the molecular basis of ectomycorrhizal truffle lifestyle.</title>
        <authorList>
            <person name="Murat C."/>
            <person name="Payen T."/>
            <person name="Noel B."/>
            <person name="Kuo A."/>
            <person name="Morin E."/>
            <person name="Chen J."/>
            <person name="Kohler A."/>
            <person name="Krizsan K."/>
            <person name="Balestrini R."/>
            <person name="Da Silva C."/>
            <person name="Montanini B."/>
            <person name="Hainaut M."/>
            <person name="Levati E."/>
            <person name="Barry K.W."/>
            <person name="Belfiori B."/>
            <person name="Cichocki N."/>
            <person name="Clum A."/>
            <person name="Dockter R.B."/>
            <person name="Fauchery L."/>
            <person name="Guy J."/>
            <person name="Iotti M."/>
            <person name="Le Tacon F."/>
            <person name="Lindquist E.A."/>
            <person name="Lipzen A."/>
            <person name="Malagnac F."/>
            <person name="Mello A."/>
            <person name="Molinier V."/>
            <person name="Miyauchi S."/>
            <person name="Poulain J."/>
            <person name="Riccioni C."/>
            <person name="Rubini A."/>
            <person name="Sitrit Y."/>
            <person name="Splivallo R."/>
            <person name="Traeger S."/>
            <person name="Wang M."/>
            <person name="Zifcakova L."/>
            <person name="Wipf D."/>
            <person name="Zambonelli A."/>
            <person name="Paolocci F."/>
            <person name="Nowrousian M."/>
            <person name="Ottonello S."/>
            <person name="Baldrian P."/>
            <person name="Spatafora J.W."/>
            <person name="Henrissat B."/>
            <person name="Nagy L.G."/>
            <person name="Aury J.M."/>
            <person name="Wincker P."/>
            <person name="Grigoriev I.V."/>
            <person name="Bonfante P."/>
            <person name="Martin F.M."/>
        </authorList>
    </citation>
    <scope>NUCLEOTIDE SEQUENCE [LARGE SCALE GENOMIC DNA]</scope>
    <source>
        <strain evidence="1 2">120613-1</strain>
    </source>
</reference>
<name>A0A3N4JNF4_9PEZI</name>
<proteinExistence type="predicted"/>
<keyword evidence="2" id="KW-1185">Reference proteome</keyword>
<dbReference type="EMBL" id="ML120426">
    <property type="protein sequence ID" value="RPA95414.1"/>
    <property type="molecule type" value="Genomic_DNA"/>
</dbReference>
<protein>
    <submittedName>
        <fullName evidence="1">Uncharacterized protein</fullName>
    </submittedName>
</protein>
<gene>
    <name evidence="1" type="ORF">L873DRAFT_1319605</name>
</gene>
<sequence length="67" mass="7506">MFFAPFPEKGMANNLGMIGGRGRDAEKGAYSLLVAVALAAKTDRTNRAPHEKKYRYFLIASWARSRE</sequence>
<evidence type="ECO:0000313" key="1">
    <source>
        <dbReference type="EMBL" id="RPA95414.1"/>
    </source>
</evidence>
<organism evidence="1 2">
    <name type="scientific">Choiromyces venosus 120613-1</name>
    <dbReference type="NCBI Taxonomy" id="1336337"/>
    <lineage>
        <taxon>Eukaryota</taxon>
        <taxon>Fungi</taxon>
        <taxon>Dikarya</taxon>
        <taxon>Ascomycota</taxon>
        <taxon>Pezizomycotina</taxon>
        <taxon>Pezizomycetes</taxon>
        <taxon>Pezizales</taxon>
        <taxon>Tuberaceae</taxon>
        <taxon>Choiromyces</taxon>
    </lineage>
</organism>